<name>A0A1D1VYM7_RAMVA</name>
<evidence type="ECO:0000313" key="2">
    <source>
        <dbReference type="Proteomes" id="UP000186922"/>
    </source>
</evidence>
<dbReference type="Proteomes" id="UP000186922">
    <property type="component" value="Unassembled WGS sequence"/>
</dbReference>
<keyword evidence="2" id="KW-1185">Reference proteome</keyword>
<gene>
    <name evidence="1" type="primary">RvY_14098-1</name>
    <name evidence="1" type="synonym">RvY_14098.1</name>
    <name evidence="1" type="ORF">RvY_14098</name>
</gene>
<dbReference type="EMBL" id="BDGG01000010">
    <property type="protein sequence ID" value="GAV03709.1"/>
    <property type="molecule type" value="Genomic_DNA"/>
</dbReference>
<proteinExistence type="predicted"/>
<protein>
    <submittedName>
        <fullName evidence="1">Uncharacterized protein</fullName>
    </submittedName>
</protein>
<sequence>MDNFLFLAVSSFHLPTSLRVKGYPVLRLVTIKNFEIRRPVEKEKEKEKEKGRNR</sequence>
<reference evidence="1 2" key="1">
    <citation type="journal article" date="2016" name="Nat. Commun.">
        <title>Extremotolerant tardigrade genome and improved radiotolerance of human cultured cells by tardigrade-unique protein.</title>
        <authorList>
            <person name="Hashimoto T."/>
            <person name="Horikawa D.D."/>
            <person name="Saito Y."/>
            <person name="Kuwahara H."/>
            <person name="Kozuka-Hata H."/>
            <person name="Shin-I T."/>
            <person name="Minakuchi Y."/>
            <person name="Ohishi K."/>
            <person name="Motoyama A."/>
            <person name="Aizu T."/>
            <person name="Enomoto A."/>
            <person name="Kondo K."/>
            <person name="Tanaka S."/>
            <person name="Hara Y."/>
            <person name="Koshikawa S."/>
            <person name="Sagara H."/>
            <person name="Miura T."/>
            <person name="Yokobori S."/>
            <person name="Miyagawa K."/>
            <person name="Suzuki Y."/>
            <person name="Kubo T."/>
            <person name="Oyama M."/>
            <person name="Kohara Y."/>
            <person name="Fujiyama A."/>
            <person name="Arakawa K."/>
            <person name="Katayama T."/>
            <person name="Toyoda A."/>
            <person name="Kunieda T."/>
        </authorList>
    </citation>
    <scope>NUCLEOTIDE SEQUENCE [LARGE SCALE GENOMIC DNA]</scope>
    <source>
        <strain evidence="1 2">YOKOZUNA-1</strain>
    </source>
</reference>
<organism evidence="1 2">
    <name type="scientific">Ramazzottius varieornatus</name>
    <name type="common">Water bear</name>
    <name type="synonym">Tardigrade</name>
    <dbReference type="NCBI Taxonomy" id="947166"/>
    <lineage>
        <taxon>Eukaryota</taxon>
        <taxon>Metazoa</taxon>
        <taxon>Ecdysozoa</taxon>
        <taxon>Tardigrada</taxon>
        <taxon>Eutardigrada</taxon>
        <taxon>Parachela</taxon>
        <taxon>Hypsibioidea</taxon>
        <taxon>Ramazzottiidae</taxon>
        <taxon>Ramazzottius</taxon>
    </lineage>
</organism>
<accession>A0A1D1VYM7</accession>
<comment type="caution">
    <text evidence="1">The sequence shown here is derived from an EMBL/GenBank/DDBJ whole genome shotgun (WGS) entry which is preliminary data.</text>
</comment>
<evidence type="ECO:0000313" key="1">
    <source>
        <dbReference type="EMBL" id="GAV03709.1"/>
    </source>
</evidence>
<dbReference type="AlphaFoldDB" id="A0A1D1VYM7"/>